<gene>
    <name evidence="1" type="ORF">CFter6_2214</name>
</gene>
<organism evidence="1">
    <name type="scientific">Collimonas fungivorans</name>
    <dbReference type="NCBI Taxonomy" id="158899"/>
    <lineage>
        <taxon>Bacteria</taxon>
        <taxon>Pseudomonadati</taxon>
        <taxon>Pseudomonadota</taxon>
        <taxon>Betaproteobacteria</taxon>
        <taxon>Burkholderiales</taxon>
        <taxon>Oxalobacteraceae</taxon>
        <taxon>Collimonas</taxon>
    </lineage>
</organism>
<protein>
    <submittedName>
        <fullName evidence="1">Uncharacterized protein</fullName>
    </submittedName>
</protein>
<name>A0A127PAR3_9BURK</name>
<sequence length="65" mass="7030">MARNGETDTAKNSLVIAPEQIPADASSLGVHIYPDNTAELIFSKDVLEQSARGLGYAKEFQKHGK</sequence>
<accession>A0A127PAR3</accession>
<evidence type="ECO:0000313" key="2">
    <source>
        <dbReference type="Proteomes" id="UP000072421"/>
    </source>
</evidence>
<dbReference type="PATRIC" id="fig|158899.10.peg.2211"/>
<reference evidence="1 2" key="1">
    <citation type="submission" date="2015-11" db="EMBL/GenBank/DDBJ databases">
        <title>Exploring the genomic traits of fungus-feeding bacterial genus Collimonas.</title>
        <authorList>
            <person name="Song C."/>
            <person name="Schmidt R."/>
            <person name="de Jager V."/>
            <person name="Krzyzanowska D."/>
            <person name="Jongedijk E."/>
            <person name="Cankar K."/>
            <person name="Beekwilder J."/>
            <person name="van Veen A."/>
            <person name="de Boer W."/>
            <person name="van Veen J.A."/>
            <person name="Garbeva P."/>
        </authorList>
    </citation>
    <scope>NUCLEOTIDE SEQUENCE [LARGE SCALE GENOMIC DNA]</scope>
    <source>
        <strain evidence="1 2">Ter6</strain>
    </source>
</reference>
<dbReference type="EMBL" id="CP013232">
    <property type="protein sequence ID" value="AMO94902.1"/>
    <property type="molecule type" value="Genomic_DNA"/>
</dbReference>
<evidence type="ECO:0000313" key="1">
    <source>
        <dbReference type="EMBL" id="AMO94902.1"/>
    </source>
</evidence>
<proteinExistence type="predicted"/>
<dbReference type="AlphaFoldDB" id="A0A127PAR3"/>
<dbReference type="Proteomes" id="UP000072421">
    <property type="component" value="Chromosome"/>
</dbReference>